<evidence type="ECO:0000256" key="2">
    <source>
        <dbReference type="ARBA" id="ARBA00022723"/>
    </source>
</evidence>
<feature type="binding site" evidence="7">
    <location>
        <position position="140"/>
    </location>
    <ligand>
        <name>Zn(2+)</name>
        <dbReference type="ChEBI" id="CHEBI:29105"/>
        <label>2</label>
    </ligand>
</feature>
<accession>D3F0G2</accession>
<dbReference type="GO" id="GO:0008270">
    <property type="term" value="F:zinc ion binding"/>
    <property type="evidence" value="ECO:0007669"/>
    <property type="project" value="UniProtKB-UniRule"/>
</dbReference>
<dbReference type="HAMAP" id="MF_00152">
    <property type="entry name" value="Nfo"/>
    <property type="match status" value="1"/>
</dbReference>
<evidence type="ECO:0000256" key="3">
    <source>
        <dbReference type="ARBA" id="ARBA00022763"/>
    </source>
</evidence>
<dbReference type="OrthoDB" id="9805666at2"/>
<feature type="binding site" evidence="7">
    <location>
        <position position="177"/>
    </location>
    <ligand>
        <name>Zn(2+)</name>
        <dbReference type="ChEBI" id="CHEBI:29105"/>
        <label>3</label>
    </ligand>
</feature>
<dbReference type="SUPFAM" id="SSF51658">
    <property type="entry name" value="Xylose isomerase-like"/>
    <property type="match status" value="1"/>
</dbReference>
<evidence type="ECO:0000256" key="7">
    <source>
        <dbReference type="HAMAP-Rule" id="MF_00152"/>
    </source>
</evidence>
<comment type="cofactor">
    <cofactor evidence="7">
        <name>Zn(2+)</name>
        <dbReference type="ChEBI" id="CHEBI:29105"/>
    </cofactor>
    <text evidence="7">Binds 3 Zn(2+) ions.</text>
</comment>
<feature type="binding site" evidence="7">
    <location>
        <position position="226"/>
    </location>
    <ligand>
        <name>Zn(2+)</name>
        <dbReference type="ChEBI" id="CHEBI:29105"/>
        <label>3</label>
    </ligand>
</feature>
<evidence type="ECO:0000256" key="6">
    <source>
        <dbReference type="ARBA" id="ARBA00023204"/>
    </source>
</evidence>
<dbReference type="GO" id="GO:0003906">
    <property type="term" value="F:DNA-(apurinic or apyrimidinic site) endonuclease activity"/>
    <property type="evidence" value="ECO:0007669"/>
    <property type="project" value="TreeGrafter"/>
</dbReference>
<feature type="binding site" evidence="7">
    <location>
        <position position="140"/>
    </location>
    <ligand>
        <name>Zn(2+)</name>
        <dbReference type="ChEBI" id="CHEBI:29105"/>
        <label>1</label>
    </ligand>
</feature>
<comment type="catalytic activity">
    <reaction evidence="7">
        <text>Endonucleolytic cleavage to 5'-phosphooligonucleotide end-products.</text>
        <dbReference type="EC" id="3.1.21.2"/>
    </reaction>
</comment>
<dbReference type="InterPro" id="IPR018246">
    <property type="entry name" value="AP_endonuc_F2_Zn_BS"/>
</dbReference>
<comment type="similarity">
    <text evidence="1 7">Belongs to the AP endonuclease 2 family.</text>
</comment>
<dbReference type="GO" id="GO:0006284">
    <property type="term" value="P:base-excision repair"/>
    <property type="evidence" value="ECO:0007669"/>
    <property type="project" value="TreeGrafter"/>
</dbReference>
<dbReference type="SMART" id="SM00518">
    <property type="entry name" value="AP2Ec"/>
    <property type="match status" value="1"/>
</dbReference>
<dbReference type="InterPro" id="IPR013022">
    <property type="entry name" value="Xyl_isomerase-like_TIM-brl"/>
</dbReference>
<dbReference type="EC" id="3.1.21.2" evidence="7"/>
<feature type="binding site" evidence="7">
    <location>
        <position position="174"/>
    </location>
    <ligand>
        <name>Zn(2+)</name>
        <dbReference type="ChEBI" id="CHEBI:29105"/>
        <label>2</label>
    </ligand>
</feature>
<feature type="binding site" evidence="7">
    <location>
        <position position="256"/>
    </location>
    <ligand>
        <name>Zn(2+)</name>
        <dbReference type="ChEBI" id="CHEBI:29105"/>
        <label>2</label>
    </ligand>
</feature>
<dbReference type="GO" id="GO:0003677">
    <property type="term" value="F:DNA binding"/>
    <property type="evidence" value="ECO:0007669"/>
    <property type="project" value="InterPro"/>
</dbReference>
<evidence type="ECO:0000313" key="9">
    <source>
        <dbReference type="EMBL" id="ADB52022.1"/>
    </source>
</evidence>
<organism evidence="9 10">
    <name type="scientific">Conexibacter woesei (strain DSM 14684 / CCUG 47730 / CIP 108061 / JCM 11494 / NBRC 100937 / ID131577)</name>
    <dbReference type="NCBI Taxonomy" id="469383"/>
    <lineage>
        <taxon>Bacteria</taxon>
        <taxon>Bacillati</taxon>
        <taxon>Actinomycetota</taxon>
        <taxon>Thermoleophilia</taxon>
        <taxon>Solirubrobacterales</taxon>
        <taxon>Conexibacteraceae</taxon>
        <taxon>Conexibacter</taxon>
    </lineage>
</organism>
<dbReference type="eggNOG" id="COG0648">
    <property type="taxonomic scope" value="Bacteria"/>
</dbReference>
<dbReference type="PROSITE" id="PS00729">
    <property type="entry name" value="AP_NUCLEASE_F2_1"/>
    <property type="match status" value="1"/>
</dbReference>
<dbReference type="InterPro" id="IPR036237">
    <property type="entry name" value="Xyl_isomerase-like_sf"/>
</dbReference>
<keyword evidence="4 7" id="KW-0378">Hydrolase</keyword>
<feature type="binding site" evidence="7">
    <location>
        <position position="66"/>
    </location>
    <ligand>
        <name>Zn(2+)</name>
        <dbReference type="ChEBI" id="CHEBI:29105"/>
        <label>1</label>
    </ligand>
</feature>
<dbReference type="NCBIfam" id="TIGR00587">
    <property type="entry name" value="nfo"/>
    <property type="match status" value="1"/>
</dbReference>
<feature type="domain" description="Xylose isomerase-like TIM barrel" evidence="8">
    <location>
        <begin position="21"/>
        <end position="267"/>
    </location>
</feature>
<feature type="binding site" evidence="7">
    <location>
        <position position="211"/>
    </location>
    <ligand>
        <name>Zn(2+)</name>
        <dbReference type="ChEBI" id="CHEBI:29105"/>
        <label>2</label>
    </ligand>
</feature>
<dbReference type="PROSITE" id="PS51432">
    <property type="entry name" value="AP_NUCLEASE_F2_4"/>
    <property type="match status" value="1"/>
</dbReference>
<keyword evidence="10" id="KW-1185">Reference proteome</keyword>
<dbReference type="InterPro" id="IPR001719">
    <property type="entry name" value="AP_endonuc_2"/>
</dbReference>
<evidence type="ECO:0000256" key="5">
    <source>
        <dbReference type="ARBA" id="ARBA00022833"/>
    </source>
</evidence>
<feature type="binding site" evidence="7">
    <location>
        <position position="105"/>
    </location>
    <ligand>
        <name>Zn(2+)</name>
        <dbReference type="ChEBI" id="CHEBI:29105"/>
        <label>1</label>
    </ligand>
</feature>
<dbReference type="GO" id="GO:0008081">
    <property type="term" value="F:phosphoric diester hydrolase activity"/>
    <property type="evidence" value="ECO:0007669"/>
    <property type="project" value="TreeGrafter"/>
</dbReference>
<evidence type="ECO:0000256" key="4">
    <source>
        <dbReference type="ARBA" id="ARBA00022801"/>
    </source>
</evidence>
<reference evidence="10" key="2">
    <citation type="submission" date="2010-01" db="EMBL/GenBank/DDBJ databases">
        <title>The complete genome of Conexibacter woesei DSM 14684.</title>
        <authorList>
            <consortium name="US DOE Joint Genome Institute (JGI-PGF)"/>
            <person name="Lucas S."/>
            <person name="Copeland A."/>
            <person name="Lapidus A."/>
            <person name="Glavina del Rio T."/>
            <person name="Dalin E."/>
            <person name="Tice H."/>
            <person name="Bruce D."/>
            <person name="Goodwin L."/>
            <person name="Pitluck S."/>
            <person name="Kyrpides N."/>
            <person name="Mavromatis K."/>
            <person name="Ivanova N."/>
            <person name="Mikhailova N."/>
            <person name="Chertkov O."/>
            <person name="Brettin T."/>
            <person name="Detter J.C."/>
            <person name="Han C."/>
            <person name="Larimer F."/>
            <person name="Land M."/>
            <person name="Hauser L."/>
            <person name="Markowitz V."/>
            <person name="Cheng J.-F."/>
            <person name="Hugenholtz P."/>
            <person name="Woyke T."/>
            <person name="Wu D."/>
            <person name="Pukall R."/>
            <person name="Steenblock K."/>
            <person name="Schneider S."/>
            <person name="Klenk H.-P."/>
            <person name="Eisen J.A."/>
        </authorList>
    </citation>
    <scope>NUCLEOTIDE SEQUENCE [LARGE SCALE GENOMIC DNA]</scope>
    <source>
        <strain evidence="10">DSM 14684 / CIP 108061 / JCM 11494 / NBRC 100937 / ID131577</strain>
    </source>
</reference>
<keyword evidence="6 7" id="KW-0234">DNA repair</keyword>
<reference evidence="9 10" key="1">
    <citation type="journal article" date="2010" name="Stand. Genomic Sci.">
        <title>Complete genome sequence of Conexibacter woesei type strain (ID131577).</title>
        <authorList>
            <person name="Pukall R."/>
            <person name="Lapidus A."/>
            <person name="Glavina Del Rio T."/>
            <person name="Copeland A."/>
            <person name="Tice H."/>
            <person name="Cheng J.-F."/>
            <person name="Lucas S."/>
            <person name="Chen F."/>
            <person name="Nolan M."/>
            <person name="Bruce D."/>
            <person name="Goodwin L."/>
            <person name="Pitluck S."/>
            <person name="Mavromatis K."/>
            <person name="Ivanova N."/>
            <person name="Ovchinnikova G."/>
            <person name="Pati A."/>
            <person name="Chen A."/>
            <person name="Palaniappan K."/>
            <person name="Land M."/>
            <person name="Hauser L."/>
            <person name="Chang Y.-J."/>
            <person name="Jeffries C.D."/>
            <person name="Chain P."/>
            <person name="Meincke L."/>
            <person name="Sims D."/>
            <person name="Brettin T."/>
            <person name="Detter J.C."/>
            <person name="Rohde M."/>
            <person name="Goeker M."/>
            <person name="Bristow J."/>
            <person name="Eisen J.A."/>
            <person name="Markowitz V."/>
            <person name="Kyrpides N.C."/>
            <person name="Klenk H.-P."/>
            <person name="Hugenholtz P."/>
        </authorList>
    </citation>
    <scope>NUCLEOTIDE SEQUENCE [LARGE SCALE GENOMIC DNA]</scope>
    <source>
        <strain evidence="10">DSM 14684 / CIP 108061 / JCM 11494 / NBRC 100937 / ID131577</strain>
    </source>
</reference>
<evidence type="ECO:0000313" key="10">
    <source>
        <dbReference type="Proteomes" id="UP000008229"/>
    </source>
</evidence>
<protein>
    <recommendedName>
        <fullName evidence="7">Probable endonuclease 4</fullName>
        <ecNumber evidence="7">3.1.21.2</ecNumber>
    </recommendedName>
    <alternativeName>
        <fullName evidence="7">Endodeoxyribonuclease IV</fullName>
    </alternativeName>
    <alternativeName>
        <fullName evidence="7">Endonuclease IV</fullName>
    </alternativeName>
</protein>
<dbReference type="Pfam" id="PF01261">
    <property type="entry name" value="AP_endonuc_2"/>
    <property type="match status" value="1"/>
</dbReference>
<dbReference type="RefSeq" id="WP_012935073.1">
    <property type="nucleotide sequence ID" value="NC_013739.1"/>
</dbReference>
<comment type="function">
    <text evidence="7">Endonuclease IV plays a role in DNA repair. It cleaves phosphodiester bonds at apurinic or apyrimidinic (AP) sites, generating a 3'-hydroxyl group and a 5'-terminal sugar phosphate.</text>
</comment>
<keyword evidence="7" id="KW-0540">Nuclease</keyword>
<keyword evidence="3 7" id="KW-0227">DNA damage</keyword>
<dbReference type="PROSITE" id="PS00731">
    <property type="entry name" value="AP_NUCLEASE_F2_3"/>
    <property type="match status" value="1"/>
</dbReference>
<keyword evidence="5 7" id="KW-0862">Zinc</keyword>
<dbReference type="AlphaFoldDB" id="D3F0G2"/>
<gene>
    <name evidence="7" type="primary">nfo</name>
    <name evidence="9" type="ordered locus">Cwoe_3605</name>
</gene>
<sequence>MLIGAHVSQAGGLPNAIERGVEKGCTAIQIFNQSPRMWRPTQYSEDDFAAFRDAMAGSPIRAVMIHAVYLINCASEDPEIRTKSLASLTQSLRVGDAIGASVVLHPGSALRGHVGEAIARAGGVFREALAESESSALLLEDTAGAGGTLGRSFEELRELIDAAGGGERLGVCLDSCHLLASGYDVRTIDGLSETLDRFDAAVGLGRLGGLHLNDSVNALGTNRDRHANLGEGELGETGCMAFLSEPRFENLPVVLETPGPDKRGTSAEEIVYAKRLRRRGLRLRKKAAV</sequence>
<keyword evidence="2 7" id="KW-0479">Metal-binding</keyword>
<dbReference type="EMBL" id="CP001854">
    <property type="protein sequence ID" value="ADB52022.1"/>
    <property type="molecule type" value="Genomic_DNA"/>
</dbReference>
<dbReference type="Proteomes" id="UP000008229">
    <property type="component" value="Chromosome"/>
</dbReference>
<dbReference type="Gene3D" id="3.20.20.150">
    <property type="entry name" value="Divalent-metal-dependent TIM barrel enzymes"/>
    <property type="match status" value="1"/>
</dbReference>
<keyword evidence="7 9" id="KW-0255">Endonuclease</keyword>
<name>D3F0G2_CONWI</name>
<dbReference type="PANTHER" id="PTHR21445">
    <property type="entry name" value="ENDONUCLEASE IV ENDODEOXYRIBONUCLEASE IV"/>
    <property type="match status" value="1"/>
</dbReference>
<dbReference type="HOGENOM" id="CLU_025885_0_1_11"/>
<dbReference type="CDD" id="cd00019">
    <property type="entry name" value="AP2Ec"/>
    <property type="match status" value="1"/>
</dbReference>
<dbReference type="GO" id="GO:0008833">
    <property type="term" value="F:deoxyribonuclease IV (phage-T4-induced) activity"/>
    <property type="evidence" value="ECO:0007669"/>
    <property type="project" value="UniProtKB-UniRule"/>
</dbReference>
<feature type="binding site" evidence="7">
    <location>
        <position position="224"/>
    </location>
    <ligand>
        <name>Zn(2+)</name>
        <dbReference type="ChEBI" id="CHEBI:29105"/>
        <label>3</label>
    </ligand>
</feature>
<evidence type="ECO:0000256" key="1">
    <source>
        <dbReference type="ARBA" id="ARBA00005340"/>
    </source>
</evidence>
<dbReference type="FunFam" id="3.20.20.150:FF:000001">
    <property type="entry name" value="Probable endonuclease 4"/>
    <property type="match status" value="1"/>
</dbReference>
<evidence type="ECO:0000259" key="8">
    <source>
        <dbReference type="Pfam" id="PF01261"/>
    </source>
</evidence>
<dbReference type="KEGG" id="cwo:Cwoe_3605"/>
<proteinExistence type="inferred from homology"/>
<dbReference type="STRING" id="469383.Cwoe_3605"/>
<dbReference type="PANTHER" id="PTHR21445:SF0">
    <property type="entry name" value="APURINIC-APYRIMIDINIC ENDONUCLEASE"/>
    <property type="match status" value="1"/>
</dbReference>